<dbReference type="InterPro" id="IPR011600">
    <property type="entry name" value="Pept_C14_caspase"/>
</dbReference>
<feature type="domain" description="Peptidase C14 caspase" evidence="1">
    <location>
        <begin position="25"/>
        <end position="134"/>
    </location>
</feature>
<dbReference type="PANTHER" id="PTHR22576:SF37">
    <property type="entry name" value="MUCOSA-ASSOCIATED LYMPHOID TISSUE LYMPHOMA TRANSLOCATION PROTEIN 1"/>
    <property type="match status" value="1"/>
</dbReference>
<evidence type="ECO:0000313" key="3">
    <source>
        <dbReference type="Proteomes" id="UP000766629"/>
    </source>
</evidence>
<reference evidence="2 3" key="1">
    <citation type="submission" date="2021-06" db="EMBL/GenBank/DDBJ databases">
        <title>50 bacteria genomes isolated from Dapeng, Shenzhen, China.</title>
        <authorList>
            <person name="Zheng W."/>
            <person name="Yu S."/>
            <person name="Huang Y."/>
        </authorList>
    </citation>
    <scope>NUCLEOTIDE SEQUENCE [LARGE SCALE GENOMIC DNA]</scope>
    <source>
        <strain evidence="2 3">DP1N14-2</strain>
    </source>
</reference>
<dbReference type="Gene3D" id="3.40.50.1460">
    <property type="match status" value="1"/>
</dbReference>
<dbReference type="SUPFAM" id="SSF52129">
    <property type="entry name" value="Caspase-like"/>
    <property type="match status" value="1"/>
</dbReference>
<dbReference type="InterPro" id="IPR052039">
    <property type="entry name" value="Caspase-related_regulators"/>
</dbReference>
<dbReference type="Pfam" id="PF00656">
    <property type="entry name" value="Peptidase_C14"/>
    <property type="match status" value="1"/>
</dbReference>
<evidence type="ECO:0000313" key="2">
    <source>
        <dbReference type="EMBL" id="MBY6138253.1"/>
    </source>
</evidence>
<dbReference type="InterPro" id="IPR029030">
    <property type="entry name" value="Caspase-like_dom_sf"/>
</dbReference>
<protein>
    <submittedName>
        <fullName evidence="2">Caspase family protein</fullName>
    </submittedName>
</protein>
<evidence type="ECO:0000259" key="1">
    <source>
        <dbReference type="Pfam" id="PF00656"/>
    </source>
</evidence>
<sequence length="154" mass="16589">MDGENYLLPTDIAAPSAGGSAFATSKSIALSDLLDRVRKTGTRSAVVFIDACRNNPFKLVEGRSISTTRGLGRIAAPQGTFVIFSAGAGRLALDRRNEDDTSENSDFTRALLPLQSELGLELRTLAAGLRREVRDLALTVQHIQVSGRLHRPRG</sequence>
<gene>
    <name evidence="2" type="ORF">KUV26_02275</name>
</gene>
<dbReference type="EMBL" id="JAHVJA010000001">
    <property type="protein sequence ID" value="MBY6138253.1"/>
    <property type="molecule type" value="Genomic_DNA"/>
</dbReference>
<dbReference type="PANTHER" id="PTHR22576">
    <property type="entry name" value="MUCOSA ASSOCIATED LYMPHOID TISSUE LYMPHOMA TRANSLOCATION PROTEIN 1/PARACASPASE"/>
    <property type="match status" value="1"/>
</dbReference>
<name>A0ABS7NAM4_9RHOB</name>
<accession>A0ABS7NAM4</accession>
<comment type="caution">
    <text evidence="2">The sequence shown here is derived from an EMBL/GenBank/DDBJ whole genome shotgun (WGS) entry which is preliminary data.</text>
</comment>
<proteinExistence type="predicted"/>
<keyword evidence="3" id="KW-1185">Reference proteome</keyword>
<organism evidence="2 3">
    <name type="scientific">Leisingera daeponensis</name>
    <dbReference type="NCBI Taxonomy" id="405746"/>
    <lineage>
        <taxon>Bacteria</taxon>
        <taxon>Pseudomonadati</taxon>
        <taxon>Pseudomonadota</taxon>
        <taxon>Alphaproteobacteria</taxon>
        <taxon>Rhodobacterales</taxon>
        <taxon>Roseobacteraceae</taxon>
        <taxon>Leisingera</taxon>
    </lineage>
</organism>
<dbReference type="Proteomes" id="UP000766629">
    <property type="component" value="Unassembled WGS sequence"/>
</dbReference>